<dbReference type="InterPro" id="IPR031329">
    <property type="entry name" value="NEUT/ALK_ceramidase_N"/>
</dbReference>
<dbReference type="EMBL" id="UINC01032099">
    <property type="protein sequence ID" value="SVB19199.1"/>
    <property type="molecule type" value="Genomic_DNA"/>
</dbReference>
<protein>
    <recommendedName>
        <fullName evidence="1">Neutral/alkaline non-lysosomal ceramidase N-terminal domain-containing protein</fullName>
    </recommendedName>
</protein>
<name>A0A382C004_9ZZZZ</name>
<organism evidence="2">
    <name type="scientific">marine metagenome</name>
    <dbReference type="NCBI Taxonomy" id="408172"/>
    <lineage>
        <taxon>unclassified sequences</taxon>
        <taxon>metagenomes</taxon>
        <taxon>ecological metagenomes</taxon>
    </lineage>
</organism>
<proteinExistence type="predicted"/>
<dbReference type="Pfam" id="PF04734">
    <property type="entry name" value="Ceramidase_alk"/>
    <property type="match status" value="1"/>
</dbReference>
<feature type="non-terminal residue" evidence="2">
    <location>
        <position position="106"/>
    </location>
</feature>
<dbReference type="AlphaFoldDB" id="A0A382C004"/>
<accession>A0A382C004</accession>
<gene>
    <name evidence="2" type="ORF">METZ01_LOCUS172053</name>
</gene>
<feature type="domain" description="Neutral/alkaline non-lysosomal ceramidase N-terminal" evidence="1">
    <location>
        <begin position="6"/>
        <end position="99"/>
    </location>
</feature>
<evidence type="ECO:0000313" key="2">
    <source>
        <dbReference type="EMBL" id="SVB19199.1"/>
    </source>
</evidence>
<sequence length="106" mass="11731">MEDLQYQVGVAKIDITPNYPIRLSGYGARCEETSEISQRIYAKSLAISHQDDDPFVMILVENVGIPDHLTKEISNRLGRVAGVSEERFVICSTHTHSAPCLSGMLP</sequence>
<reference evidence="2" key="1">
    <citation type="submission" date="2018-05" db="EMBL/GenBank/DDBJ databases">
        <authorList>
            <person name="Lanie J.A."/>
            <person name="Ng W.-L."/>
            <person name="Kazmierczak K.M."/>
            <person name="Andrzejewski T.M."/>
            <person name="Davidsen T.M."/>
            <person name="Wayne K.J."/>
            <person name="Tettelin H."/>
            <person name="Glass J.I."/>
            <person name="Rusch D."/>
            <person name="Podicherti R."/>
            <person name="Tsui H.-C.T."/>
            <person name="Winkler M.E."/>
        </authorList>
    </citation>
    <scope>NUCLEOTIDE SEQUENCE</scope>
</reference>
<evidence type="ECO:0000259" key="1">
    <source>
        <dbReference type="Pfam" id="PF04734"/>
    </source>
</evidence>